<evidence type="ECO:0000313" key="2">
    <source>
        <dbReference type="Proteomes" id="UP000451233"/>
    </source>
</evidence>
<dbReference type="Proteomes" id="UP000451233">
    <property type="component" value="Unassembled WGS sequence"/>
</dbReference>
<dbReference type="AlphaFoldDB" id="A0A7K1XXC6"/>
<organism evidence="1 2">
    <name type="scientific">Hufsiella ginkgonis</name>
    <dbReference type="NCBI Taxonomy" id="2695274"/>
    <lineage>
        <taxon>Bacteria</taxon>
        <taxon>Pseudomonadati</taxon>
        <taxon>Bacteroidota</taxon>
        <taxon>Sphingobacteriia</taxon>
        <taxon>Sphingobacteriales</taxon>
        <taxon>Sphingobacteriaceae</taxon>
        <taxon>Hufsiella</taxon>
    </lineage>
</organism>
<proteinExistence type="predicted"/>
<gene>
    <name evidence="1" type="ORF">GS398_10140</name>
</gene>
<dbReference type="RefSeq" id="WP_160906642.1">
    <property type="nucleotide sequence ID" value="NZ_WVHS01000002.1"/>
</dbReference>
<sequence length="171" mass="19756">MYQEFSKRTALELRAVRSGNWLSRNMEITDDLYSYGKLSYSGLFKHDIVVETSGQKWRFIASGAWRKDLEIVDENDTTVAFLSTSWWGMKSTLTFPDGKTMQFSRPSAWKNRFVWTDPARGEVMELDGKAFTRDVVITFKDDLKNNPWLLLLAFLGLHRIMVARRQAAAST</sequence>
<accession>A0A7K1XXC6</accession>
<dbReference type="EMBL" id="WVHS01000002">
    <property type="protein sequence ID" value="MXV15664.1"/>
    <property type="molecule type" value="Genomic_DNA"/>
</dbReference>
<name>A0A7K1XXC6_9SPHI</name>
<evidence type="ECO:0000313" key="1">
    <source>
        <dbReference type="EMBL" id="MXV15664.1"/>
    </source>
</evidence>
<protein>
    <submittedName>
        <fullName evidence="1">Uncharacterized protein</fullName>
    </submittedName>
</protein>
<comment type="caution">
    <text evidence="1">The sequence shown here is derived from an EMBL/GenBank/DDBJ whole genome shotgun (WGS) entry which is preliminary data.</text>
</comment>
<reference evidence="1 2" key="1">
    <citation type="submission" date="2019-11" db="EMBL/GenBank/DDBJ databases">
        <title>Pedobacter sp. HMF7056 Genome sequencing and assembly.</title>
        <authorList>
            <person name="Kang H."/>
            <person name="Kim H."/>
            <person name="Joh K."/>
        </authorList>
    </citation>
    <scope>NUCLEOTIDE SEQUENCE [LARGE SCALE GENOMIC DNA]</scope>
    <source>
        <strain evidence="1 2">HMF7056</strain>
    </source>
</reference>
<keyword evidence="2" id="KW-1185">Reference proteome</keyword>